<protein>
    <submittedName>
        <fullName evidence="2">Uncharacterized protein</fullName>
    </submittedName>
</protein>
<evidence type="ECO:0000256" key="1">
    <source>
        <dbReference type="SAM" id="Coils"/>
    </source>
</evidence>
<proteinExistence type="predicted"/>
<dbReference type="EMBL" id="CAMPGE010002132">
    <property type="protein sequence ID" value="CAI2360936.1"/>
    <property type="molecule type" value="Genomic_DNA"/>
</dbReference>
<dbReference type="Proteomes" id="UP001295684">
    <property type="component" value="Unassembled WGS sequence"/>
</dbReference>
<name>A0AAD1U2S6_EUPCR</name>
<organism evidence="2 3">
    <name type="scientific">Euplotes crassus</name>
    <dbReference type="NCBI Taxonomy" id="5936"/>
    <lineage>
        <taxon>Eukaryota</taxon>
        <taxon>Sar</taxon>
        <taxon>Alveolata</taxon>
        <taxon>Ciliophora</taxon>
        <taxon>Intramacronucleata</taxon>
        <taxon>Spirotrichea</taxon>
        <taxon>Hypotrichia</taxon>
        <taxon>Euplotida</taxon>
        <taxon>Euplotidae</taxon>
        <taxon>Moneuplotes</taxon>
    </lineage>
</organism>
<reference evidence="2" key="1">
    <citation type="submission" date="2023-07" db="EMBL/GenBank/DDBJ databases">
        <authorList>
            <consortium name="AG Swart"/>
            <person name="Singh M."/>
            <person name="Singh A."/>
            <person name="Seah K."/>
            <person name="Emmerich C."/>
        </authorList>
    </citation>
    <scope>NUCLEOTIDE SEQUENCE</scope>
    <source>
        <strain evidence="2">DP1</strain>
    </source>
</reference>
<keyword evidence="3" id="KW-1185">Reference proteome</keyword>
<keyword evidence="1" id="KW-0175">Coiled coil</keyword>
<comment type="caution">
    <text evidence="2">The sequence shown here is derived from an EMBL/GenBank/DDBJ whole genome shotgun (WGS) entry which is preliminary data.</text>
</comment>
<evidence type="ECO:0000313" key="3">
    <source>
        <dbReference type="Proteomes" id="UP001295684"/>
    </source>
</evidence>
<dbReference type="AlphaFoldDB" id="A0AAD1U2S6"/>
<evidence type="ECO:0000313" key="2">
    <source>
        <dbReference type="EMBL" id="CAI2360936.1"/>
    </source>
</evidence>
<accession>A0AAD1U2S6</accession>
<feature type="coiled-coil region" evidence="1">
    <location>
        <begin position="198"/>
        <end position="311"/>
    </location>
</feature>
<sequence>MDFPFCQTTHCPNEALFFLPDKRQYICLLHKGAQAEDPEDGECFDQEAVRLVSKEEIKMLLSVIKRCRKELQLALQKQGDLAPEEEFSALDSTIEEMSSTIIMKLEDAIREDKFYEFGDLLEETKCLEDLIKNDRLFLKYSSWKAWNEAVRVVEGNPDKSDALALIQLEKKYKKRLSTTVDLLKGQRQAIERRKDKEIDKLSSKLVKKRKKVKDLKAEIDQLKRTHLKEMRGRRQECRAKIREVKDFHREELKEKEKLQNKAIQRLKGNLNHIEEESKHKSGKINDLDDQIFKLSKSMEKLRETNEKIKAEWGPPIEEYSDKEFSLLCRPVNSKFLHSDYPKSNLKSQVNWLSLSLDKTKHLRLVVNLSKRIPDLNRIDIGNVSSAHKWSVKEFMNRFFPKKVGVFCFNINSDLSPIDDYMDELIKISDNVKEELNIYNFEIPQHHLVTLLSRNKSKERFRFFNCKLNLTFVPNFSKALKGCALKRLDFDCCGDASRGNWEHNRLHFDNLIQGLGQCGDLRKSLKELVVTNCGMQDREVTATLERYGFMDVEVWSVM</sequence>
<dbReference type="Gene3D" id="1.10.287.1490">
    <property type="match status" value="1"/>
</dbReference>
<gene>
    <name evidence="2" type="ORF">ECRASSUSDP1_LOCUS2244</name>
</gene>